<keyword evidence="4" id="KW-0645">Protease</keyword>
<dbReference type="GO" id="GO:0006508">
    <property type="term" value="P:proteolysis"/>
    <property type="evidence" value="ECO:0007669"/>
    <property type="project" value="UniProtKB-KW"/>
</dbReference>
<dbReference type="eggNOG" id="ENOG502RMY4">
    <property type="taxonomic scope" value="Eukaryota"/>
</dbReference>
<keyword evidence="4" id="KW-0482">Metalloprotease</keyword>
<accession>T5APD7</accession>
<dbReference type="Proteomes" id="UP000019374">
    <property type="component" value="Unassembled WGS sequence"/>
</dbReference>
<dbReference type="InterPro" id="IPR024079">
    <property type="entry name" value="MetalloPept_cat_dom_sf"/>
</dbReference>
<dbReference type="OrthoDB" id="4921980at2759"/>
<feature type="region of interest" description="Disordered" evidence="2">
    <location>
        <begin position="254"/>
        <end position="288"/>
    </location>
</feature>
<feature type="signal peptide" evidence="3">
    <location>
        <begin position="1"/>
        <end position="18"/>
    </location>
</feature>
<organism evidence="4 5">
    <name type="scientific">Ophiocordyceps sinensis (strain Co18 / CGMCC 3.14243)</name>
    <name type="common">Yarsagumba caterpillar fungus</name>
    <name type="synonym">Hirsutella sinensis</name>
    <dbReference type="NCBI Taxonomy" id="911162"/>
    <lineage>
        <taxon>Eukaryota</taxon>
        <taxon>Fungi</taxon>
        <taxon>Dikarya</taxon>
        <taxon>Ascomycota</taxon>
        <taxon>Pezizomycotina</taxon>
        <taxon>Sordariomycetes</taxon>
        <taxon>Hypocreomycetidae</taxon>
        <taxon>Hypocreales</taxon>
        <taxon>Ophiocordycipitaceae</taxon>
        <taxon>Ophiocordyceps</taxon>
    </lineage>
</organism>
<proteinExistence type="inferred from homology"/>
<dbReference type="PANTHER" id="PTHR47466">
    <property type="match status" value="1"/>
</dbReference>
<dbReference type="AlphaFoldDB" id="T5APD7"/>
<protein>
    <submittedName>
        <fullName evidence="4">Metalloprotease MEP1</fullName>
    </submittedName>
</protein>
<keyword evidence="4" id="KW-0378">Hydrolase</keyword>
<feature type="chain" id="PRO_5004606134" evidence="3">
    <location>
        <begin position="19"/>
        <end position="288"/>
    </location>
</feature>
<dbReference type="PANTHER" id="PTHR47466:SF1">
    <property type="entry name" value="METALLOPROTEASE MEP1 (AFU_ORTHOLOGUE AFUA_1G07730)-RELATED"/>
    <property type="match status" value="1"/>
</dbReference>
<evidence type="ECO:0000256" key="3">
    <source>
        <dbReference type="SAM" id="SignalP"/>
    </source>
</evidence>
<evidence type="ECO:0000313" key="5">
    <source>
        <dbReference type="Proteomes" id="UP000019374"/>
    </source>
</evidence>
<evidence type="ECO:0000256" key="2">
    <source>
        <dbReference type="SAM" id="MobiDB-lite"/>
    </source>
</evidence>
<dbReference type="EMBL" id="KE652202">
    <property type="protein sequence ID" value="EQL03597.1"/>
    <property type="molecule type" value="Genomic_DNA"/>
</dbReference>
<comment type="similarity">
    <text evidence="1">Belongs to the peptidase M43B family.</text>
</comment>
<gene>
    <name evidence="4" type="ORF">OCS_00677</name>
</gene>
<name>T5APD7_OPHSC</name>
<evidence type="ECO:0000313" key="4">
    <source>
        <dbReference type="EMBL" id="EQL03597.1"/>
    </source>
</evidence>
<evidence type="ECO:0000256" key="1">
    <source>
        <dbReference type="ARBA" id="ARBA00008721"/>
    </source>
</evidence>
<dbReference type="GO" id="GO:0008237">
    <property type="term" value="F:metallopeptidase activity"/>
    <property type="evidence" value="ECO:0007669"/>
    <property type="project" value="UniProtKB-KW"/>
</dbReference>
<feature type="region of interest" description="Disordered" evidence="2">
    <location>
        <begin position="202"/>
        <end position="221"/>
    </location>
</feature>
<dbReference type="Gene3D" id="3.40.390.10">
    <property type="entry name" value="Collagenase (Catalytic Domain)"/>
    <property type="match status" value="1"/>
</dbReference>
<sequence length="288" mass="31542">MMILFFAVAGLMTQTTMAGTMAVGQQGTCATRDLSPEEQGLWKRQRNEEDNGRDIELGAAFHFCCVSEADCPSDELAKQEIKVMNEFYAPAQIRFKIDNTTRIIDAVCEQTDVTDQATMDMLKVQSHQGSVATLNIVYVPTNQGPGAKGYCVIPPPSDNIGQIFGRKDGCVVATSTLPGQSRYGDDKDVTSVHEAGHWLGLQHWNEGGGGGRPFNRRQTGGTRNVMVPYQITGQGIKYQFDQSQIPDLRQMALRRKSQGDSHGHPNDSTGSWPLPPWQDSGHGKAAKL</sequence>
<dbReference type="HOGENOM" id="CLU_063259_0_0_1"/>
<dbReference type="SUPFAM" id="SSF55486">
    <property type="entry name" value="Metalloproteases ('zincins'), catalytic domain"/>
    <property type="match status" value="1"/>
</dbReference>
<reference evidence="4 5" key="1">
    <citation type="journal article" date="2013" name="Chin. Sci. Bull.">
        <title>Genome survey uncovers the secrets of sex and lifestyle in caterpillar fungus.</title>
        <authorList>
            <person name="Hu X."/>
            <person name="Zhang Y."/>
            <person name="Xiao G."/>
            <person name="Zheng P."/>
            <person name="Xia Y."/>
            <person name="Zhang X."/>
            <person name="St Leger R.J."/>
            <person name="Liu X."/>
            <person name="Wang C."/>
        </authorList>
    </citation>
    <scope>NUCLEOTIDE SEQUENCE [LARGE SCALE GENOMIC DNA]</scope>
    <source>
        <strain evidence="5">Co18 / CGMCC 3.14243</strain>
        <tissue evidence="4">Fruit-body</tissue>
    </source>
</reference>
<keyword evidence="3" id="KW-0732">Signal</keyword>